<accession>A0AAW2RG70</accession>
<reference evidence="1" key="1">
    <citation type="submission" date="2020-06" db="EMBL/GenBank/DDBJ databases">
        <authorList>
            <person name="Li T."/>
            <person name="Hu X."/>
            <person name="Zhang T."/>
            <person name="Song X."/>
            <person name="Zhang H."/>
            <person name="Dai N."/>
            <person name="Sheng W."/>
            <person name="Hou X."/>
            <person name="Wei L."/>
        </authorList>
    </citation>
    <scope>NUCLEOTIDE SEQUENCE</scope>
    <source>
        <strain evidence="1">G02</strain>
        <tissue evidence="1">Leaf</tissue>
    </source>
</reference>
<protein>
    <submittedName>
        <fullName evidence="1">Uncharacterized protein</fullName>
    </submittedName>
</protein>
<evidence type="ECO:0000313" key="1">
    <source>
        <dbReference type="EMBL" id="KAL0378521.1"/>
    </source>
</evidence>
<dbReference type="EMBL" id="JACGWJ010000013">
    <property type="protein sequence ID" value="KAL0378521.1"/>
    <property type="molecule type" value="Genomic_DNA"/>
</dbReference>
<dbReference type="PANTHER" id="PTHR33067">
    <property type="entry name" value="RNA-DIRECTED DNA POLYMERASE-RELATED"/>
    <property type="match status" value="1"/>
</dbReference>
<name>A0AAW2RG70_SESRA</name>
<dbReference type="Gene3D" id="2.40.70.10">
    <property type="entry name" value="Acid Proteases"/>
    <property type="match status" value="1"/>
</dbReference>
<dbReference type="PANTHER" id="PTHR33067:SF9">
    <property type="entry name" value="RNA-DIRECTED DNA POLYMERASE"/>
    <property type="match status" value="1"/>
</dbReference>
<reference evidence="1" key="2">
    <citation type="journal article" date="2024" name="Plant">
        <title>Genomic evolution and insights into agronomic trait innovations of Sesamum species.</title>
        <authorList>
            <person name="Miao H."/>
            <person name="Wang L."/>
            <person name="Qu L."/>
            <person name="Liu H."/>
            <person name="Sun Y."/>
            <person name="Le M."/>
            <person name="Wang Q."/>
            <person name="Wei S."/>
            <person name="Zheng Y."/>
            <person name="Lin W."/>
            <person name="Duan Y."/>
            <person name="Cao H."/>
            <person name="Xiong S."/>
            <person name="Wang X."/>
            <person name="Wei L."/>
            <person name="Li C."/>
            <person name="Ma Q."/>
            <person name="Ju M."/>
            <person name="Zhao R."/>
            <person name="Li G."/>
            <person name="Mu C."/>
            <person name="Tian Q."/>
            <person name="Mei H."/>
            <person name="Zhang T."/>
            <person name="Gao T."/>
            <person name="Zhang H."/>
        </authorList>
    </citation>
    <scope>NUCLEOTIDE SEQUENCE</scope>
    <source>
        <strain evidence="1">G02</strain>
    </source>
</reference>
<proteinExistence type="predicted"/>
<organism evidence="1">
    <name type="scientific">Sesamum radiatum</name>
    <name type="common">Black benniseed</name>
    <dbReference type="NCBI Taxonomy" id="300843"/>
    <lineage>
        <taxon>Eukaryota</taxon>
        <taxon>Viridiplantae</taxon>
        <taxon>Streptophyta</taxon>
        <taxon>Embryophyta</taxon>
        <taxon>Tracheophyta</taxon>
        <taxon>Spermatophyta</taxon>
        <taxon>Magnoliopsida</taxon>
        <taxon>eudicotyledons</taxon>
        <taxon>Gunneridae</taxon>
        <taxon>Pentapetalae</taxon>
        <taxon>asterids</taxon>
        <taxon>lamiids</taxon>
        <taxon>Lamiales</taxon>
        <taxon>Pedaliaceae</taxon>
        <taxon>Sesamum</taxon>
    </lineage>
</organism>
<dbReference type="InterPro" id="IPR021109">
    <property type="entry name" value="Peptidase_aspartic_dom_sf"/>
</dbReference>
<sequence length="358" mass="40506">MFEVGKFIIPVDFIVLDMEEDVNMPLIIGRLFLATSTALIDVQKGQLTLRVNDEHVVFNVFKPMKYLHKNEHDIFVIDSINTPRTSNANLAKCKALKENSIEKSNENNLQDMKEEHKEVANFVDAGHEPNTKKRWRNQAYENGELYKEHTKARDEFHIKNKKFKDGDKRLIKTRALLKWIGRGSSTTLREHFYLLWSTPSYFHILEGSIVKLTTPAAQTPHSPASDDRPSSTAAAPSRATLLCSAVVLPSTSTPLNFFHCATVAIVSPTPCTCSRATFWRSASHHRYSTSPPASRLESTATALPLISLRHHCSTLWSHRSFLIAALLKKTTVTLPPAPHTQGSFLLLCFHYGPWRIRH</sequence>
<gene>
    <name evidence="1" type="ORF">Sradi_3157600</name>
</gene>
<comment type="caution">
    <text evidence="1">The sequence shown here is derived from an EMBL/GenBank/DDBJ whole genome shotgun (WGS) entry which is preliminary data.</text>
</comment>
<dbReference type="AlphaFoldDB" id="A0AAW2RG70"/>